<feature type="domain" description="Ubiquitin-like" evidence="2">
    <location>
        <begin position="73"/>
        <end position="148"/>
    </location>
</feature>
<organism evidence="3 4">
    <name type="scientific">Chlamydomonas reinhardtii</name>
    <name type="common">Chlamydomonas smithii</name>
    <dbReference type="NCBI Taxonomy" id="3055"/>
    <lineage>
        <taxon>Eukaryota</taxon>
        <taxon>Viridiplantae</taxon>
        <taxon>Chlorophyta</taxon>
        <taxon>core chlorophytes</taxon>
        <taxon>Chlorophyceae</taxon>
        <taxon>CS clade</taxon>
        <taxon>Chlamydomonadales</taxon>
        <taxon>Chlamydomonadaceae</taxon>
        <taxon>Chlamydomonas</taxon>
    </lineage>
</organism>
<proteinExistence type="predicted"/>
<protein>
    <recommendedName>
        <fullName evidence="2">Ubiquitin-like domain-containing protein</fullName>
    </recommendedName>
</protein>
<sequence length="547" mass="55630">MLPLPTLMVAVWCVALLCAAAVAGGVMLARAWLQTSVAQWRSTHVGEEATGRVVATAPYGGLADAPLPLRRSVQVFVRTLRGRTVAVTALPEDPVEVLLHSPATSEGAPPVLMQLLWCGRALHLDRSLAWHGISHGSTVLATSRLLGGVGFTEAHVQRVGEAAEHLGAGDARALTCMEAGRWEDVVGQLARRSGVPAEVVRAVLDERRRTITDRLAVARVTQRMFAARRAKQQQAIEHAAAAAAPPHMAGDTVASAQAGPAAAAGAGGAGPSAAVPAGAARRPAASAGRAAAGAAHGAAPTALLGRHGLSQRAKMDLLAAEAAARHLCGRSAEDSGVGHAASGLCDLTARARCGSGGAGGGGGSLASSGGRGPDQHQVDPRPTSHAKPELAPAPQPTPQPTPPSTSATQPTPAPEPAVTPANGSGGARAPGHNTADVIAAVADILRSEPDLVRTLWGMQLHLVGYGGVCDLAEAVQQRLPPRLRSKSVAALKTWLRHHMSEITMALEGTLDTTTAPTATDDDARLRRPVGGERGGGSAARAAAAGCR</sequence>
<dbReference type="PaxDb" id="3055-EDP08664"/>
<dbReference type="GeneID" id="5718994"/>
<dbReference type="InterPro" id="IPR029071">
    <property type="entry name" value="Ubiquitin-like_domsf"/>
</dbReference>
<dbReference type="PROSITE" id="PS50053">
    <property type="entry name" value="UBIQUITIN_2"/>
    <property type="match status" value="1"/>
</dbReference>
<feature type="compositionally biased region" description="Gly residues" evidence="1">
    <location>
        <begin position="355"/>
        <end position="372"/>
    </location>
</feature>
<evidence type="ECO:0000313" key="3">
    <source>
        <dbReference type="EMBL" id="PNW73557.1"/>
    </source>
</evidence>
<dbReference type="InParanoid" id="A0A2K3CZ49"/>
<dbReference type="RefSeq" id="XP_001693410.2">
    <property type="nucleotide sequence ID" value="XM_001693358.2"/>
</dbReference>
<feature type="region of interest" description="Disordered" evidence="1">
    <location>
        <begin position="512"/>
        <end position="547"/>
    </location>
</feature>
<dbReference type="InterPro" id="IPR000626">
    <property type="entry name" value="Ubiquitin-like_dom"/>
</dbReference>
<evidence type="ECO:0000256" key="1">
    <source>
        <dbReference type="SAM" id="MobiDB-lite"/>
    </source>
</evidence>
<keyword evidence="4" id="KW-1185">Reference proteome</keyword>
<feature type="compositionally biased region" description="Low complexity" evidence="1">
    <location>
        <begin position="538"/>
        <end position="547"/>
    </location>
</feature>
<dbReference type="Proteomes" id="UP000006906">
    <property type="component" value="Chromosome 13"/>
</dbReference>
<feature type="region of interest" description="Disordered" evidence="1">
    <location>
        <begin position="355"/>
        <end position="431"/>
    </location>
</feature>
<evidence type="ECO:0000313" key="4">
    <source>
        <dbReference type="Proteomes" id="UP000006906"/>
    </source>
</evidence>
<gene>
    <name evidence="3" type="ORF">CHLRE_13g563900v5</name>
</gene>
<dbReference type="STRING" id="3055.A0A2K3CZ49"/>
<feature type="compositionally biased region" description="Pro residues" evidence="1">
    <location>
        <begin position="391"/>
        <end position="403"/>
    </location>
</feature>
<dbReference type="Gene3D" id="3.10.20.90">
    <property type="entry name" value="Phosphatidylinositol 3-kinase Catalytic Subunit, Chain A, domain 1"/>
    <property type="match status" value="1"/>
</dbReference>
<evidence type="ECO:0000259" key="2">
    <source>
        <dbReference type="PROSITE" id="PS50053"/>
    </source>
</evidence>
<dbReference type="EMBL" id="CM008974">
    <property type="protein sequence ID" value="PNW73557.1"/>
    <property type="molecule type" value="Genomic_DNA"/>
</dbReference>
<dbReference type="Gramene" id="PNW73557">
    <property type="protein sequence ID" value="PNW73557"/>
    <property type="gene ID" value="CHLRE_13g563900v5"/>
</dbReference>
<dbReference type="AlphaFoldDB" id="A0A2K3CZ49"/>
<name>A0A2K3CZ49_CHLRE</name>
<dbReference type="SUPFAM" id="SSF54236">
    <property type="entry name" value="Ubiquitin-like"/>
    <property type="match status" value="1"/>
</dbReference>
<accession>A0A2K3CZ49</accession>
<reference evidence="3 4" key="1">
    <citation type="journal article" date="2007" name="Science">
        <title>The Chlamydomonas genome reveals the evolution of key animal and plant functions.</title>
        <authorList>
            <person name="Merchant S.S."/>
            <person name="Prochnik S.E."/>
            <person name="Vallon O."/>
            <person name="Harris E.H."/>
            <person name="Karpowicz S.J."/>
            <person name="Witman G.B."/>
            <person name="Terry A."/>
            <person name="Salamov A."/>
            <person name="Fritz-Laylin L.K."/>
            <person name="Marechal-Drouard L."/>
            <person name="Marshall W.F."/>
            <person name="Qu L.H."/>
            <person name="Nelson D.R."/>
            <person name="Sanderfoot A.A."/>
            <person name="Spalding M.H."/>
            <person name="Kapitonov V.V."/>
            <person name="Ren Q."/>
            <person name="Ferris P."/>
            <person name="Lindquist E."/>
            <person name="Shapiro H."/>
            <person name="Lucas S.M."/>
            <person name="Grimwood J."/>
            <person name="Schmutz J."/>
            <person name="Cardol P."/>
            <person name="Cerutti H."/>
            <person name="Chanfreau G."/>
            <person name="Chen C.L."/>
            <person name="Cognat V."/>
            <person name="Croft M.T."/>
            <person name="Dent R."/>
            <person name="Dutcher S."/>
            <person name="Fernandez E."/>
            <person name="Fukuzawa H."/>
            <person name="Gonzalez-Ballester D."/>
            <person name="Gonzalez-Halphen D."/>
            <person name="Hallmann A."/>
            <person name="Hanikenne M."/>
            <person name="Hippler M."/>
            <person name="Inwood W."/>
            <person name="Jabbari K."/>
            <person name="Kalanon M."/>
            <person name="Kuras R."/>
            <person name="Lefebvre P.A."/>
            <person name="Lemaire S.D."/>
            <person name="Lobanov A.V."/>
            <person name="Lohr M."/>
            <person name="Manuell A."/>
            <person name="Meier I."/>
            <person name="Mets L."/>
            <person name="Mittag M."/>
            <person name="Mittelmeier T."/>
            <person name="Moroney J.V."/>
            <person name="Moseley J."/>
            <person name="Napoli C."/>
            <person name="Nedelcu A.M."/>
            <person name="Niyogi K."/>
            <person name="Novoselov S.V."/>
            <person name="Paulsen I.T."/>
            <person name="Pazour G."/>
            <person name="Purton S."/>
            <person name="Ral J.P."/>
            <person name="Riano-Pachon D.M."/>
            <person name="Riekhof W."/>
            <person name="Rymarquis L."/>
            <person name="Schroda M."/>
            <person name="Stern D."/>
            <person name="Umen J."/>
            <person name="Willows R."/>
            <person name="Wilson N."/>
            <person name="Zimmer S.L."/>
            <person name="Allmer J."/>
            <person name="Balk J."/>
            <person name="Bisova K."/>
            <person name="Chen C.J."/>
            <person name="Elias M."/>
            <person name="Gendler K."/>
            <person name="Hauser C."/>
            <person name="Lamb M.R."/>
            <person name="Ledford H."/>
            <person name="Long J.C."/>
            <person name="Minagawa J."/>
            <person name="Page M.D."/>
            <person name="Pan J."/>
            <person name="Pootakham W."/>
            <person name="Roje S."/>
            <person name="Rose A."/>
            <person name="Stahlberg E."/>
            <person name="Terauchi A.M."/>
            <person name="Yang P."/>
            <person name="Ball S."/>
            <person name="Bowler C."/>
            <person name="Dieckmann C.L."/>
            <person name="Gladyshev V.N."/>
            <person name="Green P."/>
            <person name="Jorgensen R."/>
            <person name="Mayfield S."/>
            <person name="Mueller-Roeber B."/>
            <person name="Rajamani S."/>
            <person name="Sayre R.T."/>
            <person name="Brokstein P."/>
            <person name="Dubchak I."/>
            <person name="Goodstein D."/>
            <person name="Hornick L."/>
            <person name="Huang Y.W."/>
            <person name="Jhaveri J."/>
            <person name="Luo Y."/>
            <person name="Martinez D."/>
            <person name="Ngau W.C."/>
            <person name="Otillar B."/>
            <person name="Poliakov A."/>
            <person name="Porter A."/>
            <person name="Szajkowski L."/>
            <person name="Werner G."/>
            <person name="Zhou K."/>
            <person name="Grigoriev I.V."/>
            <person name="Rokhsar D.S."/>
            <person name="Grossman A.R."/>
        </authorList>
    </citation>
    <scope>NUCLEOTIDE SEQUENCE [LARGE SCALE GENOMIC DNA]</scope>
    <source>
        <strain evidence="4">CC-503</strain>
    </source>
</reference>
<dbReference type="ExpressionAtlas" id="A0A2K3CZ49">
    <property type="expression patterns" value="baseline"/>
</dbReference>
<dbReference type="KEGG" id="cre:CHLRE_13g563900v5"/>